<dbReference type="RefSeq" id="WP_104587842.1">
    <property type="nucleotide sequence ID" value="NZ_JAJGQH010000014.1"/>
</dbReference>
<gene>
    <name evidence="2" type="ORF">XmelCFBP4644_14030</name>
</gene>
<dbReference type="InterPro" id="IPR018973">
    <property type="entry name" value="MZB"/>
</dbReference>
<dbReference type="AlphaFoldDB" id="A0A2S7DD94"/>
<comment type="caution">
    <text evidence="2">The sequence shown here is derived from an EMBL/GenBank/DDBJ whole genome shotgun (WGS) entry which is preliminary data.</text>
</comment>
<protein>
    <recommendedName>
        <fullName evidence="1">MrfA-like Zn-binding domain-containing protein</fullName>
    </recommendedName>
</protein>
<dbReference type="Pfam" id="PF09369">
    <property type="entry name" value="MZB"/>
    <property type="match status" value="1"/>
</dbReference>
<organism evidence="2 3">
    <name type="scientific">Xanthomonas melonis</name>
    <dbReference type="NCBI Taxonomy" id="56456"/>
    <lineage>
        <taxon>Bacteria</taxon>
        <taxon>Pseudomonadati</taxon>
        <taxon>Pseudomonadota</taxon>
        <taxon>Gammaproteobacteria</taxon>
        <taxon>Lysobacterales</taxon>
        <taxon>Lysobacteraceae</taxon>
        <taxon>Xanthomonas</taxon>
    </lineage>
</organism>
<evidence type="ECO:0000259" key="1">
    <source>
        <dbReference type="Pfam" id="PF09369"/>
    </source>
</evidence>
<dbReference type="OrthoDB" id="9134227at2"/>
<proteinExistence type="predicted"/>
<dbReference type="NCBIfam" id="NF038324">
    <property type="entry name" value="DrmB_fam"/>
    <property type="match status" value="1"/>
</dbReference>
<reference evidence="2 3" key="1">
    <citation type="submission" date="2016-08" db="EMBL/GenBank/DDBJ databases">
        <authorList>
            <person name="Seilhamer J.J."/>
        </authorList>
    </citation>
    <scope>NUCLEOTIDE SEQUENCE [LARGE SCALE GENOMIC DNA]</scope>
    <source>
        <strain evidence="2 3">CFBP4644</strain>
    </source>
</reference>
<name>A0A2S7DD94_9XANT</name>
<evidence type="ECO:0000313" key="3">
    <source>
        <dbReference type="Proteomes" id="UP000239865"/>
    </source>
</evidence>
<feature type="domain" description="MrfA-like Zn-binding" evidence="1">
    <location>
        <begin position="470"/>
        <end position="570"/>
    </location>
</feature>
<evidence type="ECO:0000313" key="2">
    <source>
        <dbReference type="EMBL" id="PPU71769.1"/>
    </source>
</evidence>
<accession>A0A2S7DD94</accession>
<dbReference type="Proteomes" id="UP000239865">
    <property type="component" value="Unassembled WGS sequence"/>
</dbReference>
<dbReference type="InterPro" id="IPR047721">
    <property type="entry name" value="DrmB"/>
</dbReference>
<dbReference type="EMBL" id="MDEH01000008">
    <property type="protein sequence ID" value="PPU71769.1"/>
    <property type="molecule type" value="Genomic_DNA"/>
</dbReference>
<sequence length="609" mass="67870">MSRNKLGDLRRSAAASLFGPGAVIDFRAGDAPISAVAGGLEEWDRNFPPAGMRNEQTVQEARLQKKLGVQGFRLPPVSAEEFNRPDSKALVAVRFPNWLQCPQCSRLAESRAWSDEAGQPGLYCAKCTQRMPGRRKVWVVPVRFVMACEAGHLDEFPWHSWVRHKEGCQKRTFLSLVSERAGLAGLILSCPSCHASRSMDRVFSEETWETFPNCRGRRPWLAGGDETCEHKARAVQRGASNLYFPVIESALSIPPWSDQIQEALGVMWDQFMNVEDPDERATYVRILAKNELKPVLAELGLTPEGFADLLNRRMTSHEQIDIDNLRGEEHRQFTSGVADHGPDREFEMRPHAVPAALSQWFSHLVRVVRLREVSALKGFTRIHPPGDPDSPNYAQLSVCGLGWLPAIEVRGEGIYLELSADALARWETQAGVVERIRTLDERYQADWKQRFGEEEPPRSITPRRVLVHTLAHALMRQLTLDCGYSSTALRERLYVDHGDAPMAGLLIYTATTDDDGTLGGLQREGMPERIERTIQAAIQAQAWCSSDPLCIEDLLAGDAGMSLAACHACVLSPETSCEAFNQFLDRALLVGSPADSSLGFFRSLIEGQR</sequence>